<feature type="compositionally biased region" description="Polar residues" evidence="1">
    <location>
        <begin position="27"/>
        <end position="83"/>
    </location>
</feature>
<gene>
    <name evidence="2" type="ORF">BN946_scf184775.g15</name>
</gene>
<comment type="caution">
    <text evidence="2">The sequence shown here is derived from an EMBL/GenBank/DDBJ whole genome shotgun (WGS) entry which is preliminary data.</text>
</comment>
<feature type="region of interest" description="Disordered" evidence="1">
    <location>
        <begin position="180"/>
        <end position="204"/>
    </location>
</feature>
<dbReference type="OrthoDB" id="2573559at2759"/>
<feature type="compositionally biased region" description="Basic residues" evidence="1">
    <location>
        <begin position="773"/>
        <end position="791"/>
    </location>
</feature>
<keyword evidence="3" id="KW-1185">Reference proteome</keyword>
<feature type="region of interest" description="Disordered" evidence="1">
    <location>
        <begin position="733"/>
        <end position="814"/>
    </location>
</feature>
<reference evidence="2" key="1">
    <citation type="submission" date="2014-01" db="EMBL/GenBank/DDBJ databases">
        <title>The genome of the white-rot fungus Pycnoporus cinnabarinus: a basidiomycete model with a versatile arsenal for lignocellulosic biomass breakdown.</title>
        <authorList>
            <person name="Levasseur A."/>
            <person name="Lomascolo A."/>
            <person name="Ruiz-Duenas F.J."/>
            <person name="Uzan E."/>
            <person name="Piumi F."/>
            <person name="Kues U."/>
            <person name="Ram A.F.J."/>
            <person name="Murat C."/>
            <person name="Haon M."/>
            <person name="Benoit I."/>
            <person name="Arfi Y."/>
            <person name="Chevret D."/>
            <person name="Drula E."/>
            <person name="Kwon M.J."/>
            <person name="Gouret P."/>
            <person name="Lesage-Meessen L."/>
            <person name="Lombard V."/>
            <person name="Mariette J."/>
            <person name="Noirot C."/>
            <person name="Park J."/>
            <person name="Patyshakuliyeva A."/>
            <person name="Wieneger R.A.B."/>
            <person name="Wosten H.A.B."/>
            <person name="Martin F."/>
            <person name="Coutinho P.M."/>
            <person name="de Vries R."/>
            <person name="Martinez A.T."/>
            <person name="Klopp C."/>
            <person name="Pontarotti P."/>
            <person name="Henrissat B."/>
            <person name="Record E."/>
        </authorList>
    </citation>
    <scope>NUCLEOTIDE SEQUENCE [LARGE SCALE GENOMIC DNA]</scope>
    <source>
        <strain evidence="2">BRFM137</strain>
    </source>
</reference>
<protein>
    <submittedName>
        <fullName evidence="2">Uncharacterized protein</fullName>
    </submittedName>
</protein>
<dbReference type="HOGENOM" id="CLU_016019_0_0_1"/>
<evidence type="ECO:0000256" key="1">
    <source>
        <dbReference type="SAM" id="MobiDB-lite"/>
    </source>
</evidence>
<proteinExistence type="predicted"/>
<dbReference type="Proteomes" id="UP000029665">
    <property type="component" value="Unassembled WGS sequence"/>
</dbReference>
<accession>A0A060SSK5</accession>
<feature type="region of interest" description="Disordered" evidence="1">
    <location>
        <begin position="108"/>
        <end position="138"/>
    </location>
</feature>
<evidence type="ECO:0000313" key="2">
    <source>
        <dbReference type="EMBL" id="CDO77325.1"/>
    </source>
</evidence>
<dbReference type="EMBL" id="CCBP010000449">
    <property type="protein sequence ID" value="CDO77325.1"/>
    <property type="molecule type" value="Genomic_DNA"/>
</dbReference>
<organism evidence="2 3">
    <name type="scientific">Pycnoporus cinnabarinus</name>
    <name type="common">Cinnabar-red polypore</name>
    <name type="synonym">Trametes cinnabarina</name>
    <dbReference type="NCBI Taxonomy" id="5643"/>
    <lineage>
        <taxon>Eukaryota</taxon>
        <taxon>Fungi</taxon>
        <taxon>Dikarya</taxon>
        <taxon>Basidiomycota</taxon>
        <taxon>Agaricomycotina</taxon>
        <taxon>Agaricomycetes</taxon>
        <taxon>Polyporales</taxon>
        <taxon>Polyporaceae</taxon>
        <taxon>Trametes</taxon>
    </lineage>
</organism>
<evidence type="ECO:0000313" key="3">
    <source>
        <dbReference type="Proteomes" id="UP000029665"/>
    </source>
</evidence>
<name>A0A060SSK5_PYCCI</name>
<feature type="region of interest" description="Disordered" evidence="1">
    <location>
        <begin position="247"/>
        <end position="288"/>
    </location>
</feature>
<dbReference type="AlphaFoldDB" id="A0A060SSK5"/>
<feature type="region of interest" description="Disordered" evidence="1">
    <location>
        <begin position="573"/>
        <end position="602"/>
    </location>
</feature>
<dbReference type="OMA" id="WQCAREN"/>
<sequence>MVVSSQQDVVELLAETSPLPTDHSRSSTHFDSAYSHTSTDISFGSTDSEANRSMTTTSRAYKRVQLSTNRPSTLSERQPSSRVFSLPEATPKFRMKNILGKKTTRVVSMPSVKSRDPSDVLDVSTNAGDPFGSENEEHTRVRVKSQATDVPYTSSAPSSPDSIVIIANNSNQLSSAFLRPRLEDSSSESEDEGLGLAWAESPPRPIPALHGPLSLPYARCPSGAEGTIIEEPESLPRVIWGLDAEASKNSRQANVVPPRSVPKKLASPADPHNTRPPIHNSSEKPPVPQALVNTKAQTRNHTVPYLQGSTSVSLPPPPDFILKHSEPIDLGRLSETRLESVNRSGPVTHSNPPAWQTPFQQQLPTPELVHDLSPDLRAMLFAQERLRAQGLPSTSLGSSSLNRLLQPAPADSSLALLESIKSSRSPIVLDDFAPPYGSYAQGLSSQMSALGMAQKHRQPQLNAFLPTPPSSSSPLWSSNFSPYQGVLLSPELLAAAGLSQLGQNYVSSQAYLSGLDNGLYGRGPTANGMADYLASSRKIHPNGLAPAAQINGNPSRLPPRLAADYARRRLDHHSADHQPVASGNLPKPPPNTPYSASRTGAVKDRHLRTEVANAIGPLSPTSPREPLGLSPYSRSIPLNKLMQRRLSIVPEEEQPVSDGRMAPEASRARVGAGRAESGAAGLHLYLSASGRSKASAPSLNLPSETHGLQHGMAATEAPVGQCKDIAANIKILGIPPRTPGPVGRGKAQPVREAQRRQGGANLISEDDGGQRHASGRGRGQKRGGSGRKARGGRFGTSNTVHGAERVDGGMMVKS</sequence>
<dbReference type="STRING" id="5643.A0A060SSK5"/>
<feature type="region of interest" description="Disordered" evidence="1">
    <location>
        <begin position="1"/>
        <end position="83"/>
    </location>
</feature>